<organism evidence="1 2">
    <name type="scientific">Paracerasibacillus soli</name>
    <dbReference type="NCBI Taxonomy" id="480284"/>
    <lineage>
        <taxon>Bacteria</taxon>
        <taxon>Bacillati</taxon>
        <taxon>Bacillota</taxon>
        <taxon>Bacilli</taxon>
        <taxon>Bacillales</taxon>
        <taxon>Bacillaceae</taxon>
        <taxon>Paracerasibacillus</taxon>
    </lineage>
</organism>
<dbReference type="Proteomes" id="UP001275315">
    <property type="component" value="Unassembled WGS sequence"/>
</dbReference>
<accession>A0ABU5CW49</accession>
<keyword evidence="2" id="KW-1185">Reference proteome</keyword>
<protein>
    <recommendedName>
        <fullName evidence="3">Aspartate phosphatase</fullName>
    </recommendedName>
</protein>
<proteinExistence type="predicted"/>
<evidence type="ECO:0000313" key="2">
    <source>
        <dbReference type="Proteomes" id="UP001275315"/>
    </source>
</evidence>
<dbReference type="Gene3D" id="1.25.40.10">
    <property type="entry name" value="Tetratricopeptide repeat domain"/>
    <property type="match status" value="1"/>
</dbReference>
<dbReference type="EMBL" id="JAWDIQ010000003">
    <property type="protein sequence ID" value="MDY0410589.1"/>
    <property type="molecule type" value="Genomic_DNA"/>
</dbReference>
<dbReference type="InterPro" id="IPR011990">
    <property type="entry name" value="TPR-like_helical_dom_sf"/>
</dbReference>
<reference evidence="1 2" key="1">
    <citation type="submission" date="2023-10" db="EMBL/GenBank/DDBJ databases">
        <title>Virgibacillus soli CC-YMP-6 genome.</title>
        <authorList>
            <person name="Miliotis G."/>
            <person name="Sengupta P."/>
            <person name="Hameed A."/>
            <person name="Chuvochina M."/>
            <person name="Mcdonagh F."/>
            <person name="Simpson A.C."/>
            <person name="Singh N.K."/>
            <person name="Rekha P.D."/>
            <person name="Raman K."/>
            <person name="Hugenholtz P."/>
            <person name="Venkateswaran K."/>
        </authorList>
    </citation>
    <scope>NUCLEOTIDE SEQUENCE [LARGE SCALE GENOMIC DNA]</scope>
    <source>
        <strain evidence="1 2">CC-YMP-6</strain>
    </source>
</reference>
<sequence length="125" mass="15287">MKQTDRLTALISLITEYYDIRNIDKTRQLIETAVEWLELIKDDVNYKLYYYVTYTYKLNIDKQYEQFEELVAEKFIPFLQKQRDFGHLVVYAKMLAEYYESTKRYKDSVKYYKLVTKAYDHIANL</sequence>
<evidence type="ECO:0000313" key="1">
    <source>
        <dbReference type="EMBL" id="MDY0410589.1"/>
    </source>
</evidence>
<comment type="caution">
    <text evidence="1">The sequence shown here is derived from an EMBL/GenBank/DDBJ whole genome shotgun (WGS) entry which is preliminary data.</text>
</comment>
<dbReference type="RefSeq" id="WP_320381475.1">
    <property type="nucleotide sequence ID" value="NZ_JAWDIQ010000003.1"/>
</dbReference>
<name>A0ABU5CW49_9BACI</name>
<gene>
    <name evidence="1" type="ORF">RWD45_21180</name>
</gene>
<evidence type="ECO:0008006" key="3">
    <source>
        <dbReference type="Google" id="ProtNLM"/>
    </source>
</evidence>